<sequence>MVNTLKRALRFNFQEAQATIMLSPIVRRPSYAVHRPPSIVRRPSATVCRPSSTVHGLLSTVHGLLSPVPRPLSPVHRTPSAVHHPPYAVPRPSSVVHRPSSTVRHPPSTVYCPLSAVHCPPYAVHRPPSTVRCLSSTNVELSSREWPENLDRFLTNYVRAPFLEVHRCSTAVIAVKIYPHQNIASNATMLSRWPKVTAMMNARRRGIVFMRKTISNGKKRKKLLSKNLQLQQEQLWFNDRFCWPIVESRSQFAEKLVDPLDETNLLTGMSQVRKIYEQKCEPRTGRRKFGGRKFNPKWRIGNRRSSAEAARRKKSDVDALSQRLSRNWEVSRSAGGIPLPNYGPQPTELIFASGSIFFLFNRRPIISLIRFNRNVPKEGGTSRLWEHQLSITVTMSSILRRCKKSGQCSPPFRKRISKRFFSNTTVEKQWSCRLSRWRSIRLRPLDRSRRRQQGSNQQECQPRFLAALSPNLTRQK</sequence>
<name>A0A6H5GGF6_9HEMI</name>
<feature type="compositionally biased region" description="Low complexity" evidence="1">
    <location>
        <begin position="90"/>
        <end position="102"/>
    </location>
</feature>
<evidence type="ECO:0000313" key="2">
    <source>
        <dbReference type="EMBL" id="CAB0001131.1"/>
    </source>
</evidence>
<dbReference type="Proteomes" id="UP000479000">
    <property type="component" value="Unassembled WGS sequence"/>
</dbReference>
<feature type="region of interest" description="Disordered" evidence="1">
    <location>
        <begin position="76"/>
        <end position="102"/>
    </location>
</feature>
<protein>
    <submittedName>
        <fullName evidence="2">Uncharacterized protein</fullName>
    </submittedName>
</protein>
<evidence type="ECO:0000256" key="1">
    <source>
        <dbReference type="SAM" id="MobiDB-lite"/>
    </source>
</evidence>
<dbReference type="EMBL" id="CADCXU010010426">
    <property type="protein sequence ID" value="CAB0001131.1"/>
    <property type="molecule type" value="Genomic_DNA"/>
</dbReference>
<reference evidence="2 3" key="1">
    <citation type="submission" date="2020-02" db="EMBL/GenBank/DDBJ databases">
        <authorList>
            <person name="Ferguson B K."/>
        </authorList>
    </citation>
    <scope>NUCLEOTIDE SEQUENCE [LARGE SCALE GENOMIC DNA]</scope>
</reference>
<proteinExistence type="predicted"/>
<gene>
    <name evidence="2" type="ORF">NTEN_LOCUS6918</name>
</gene>
<evidence type="ECO:0000313" key="3">
    <source>
        <dbReference type="Proteomes" id="UP000479000"/>
    </source>
</evidence>
<keyword evidence="3" id="KW-1185">Reference proteome</keyword>
<dbReference type="AlphaFoldDB" id="A0A6H5GGF6"/>
<accession>A0A6H5GGF6</accession>
<organism evidence="2 3">
    <name type="scientific">Nesidiocoris tenuis</name>
    <dbReference type="NCBI Taxonomy" id="355587"/>
    <lineage>
        <taxon>Eukaryota</taxon>
        <taxon>Metazoa</taxon>
        <taxon>Ecdysozoa</taxon>
        <taxon>Arthropoda</taxon>
        <taxon>Hexapoda</taxon>
        <taxon>Insecta</taxon>
        <taxon>Pterygota</taxon>
        <taxon>Neoptera</taxon>
        <taxon>Paraneoptera</taxon>
        <taxon>Hemiptera</taxon>
        <taxon>Heteroptera</taxon>
        <taxon>Panheteroptera</taxon>
        <taxon>Cimicomorpha</taxon>
        <taxon>Miridae</taxon>
        <taxon>Dicyphina</taxon>
        <taxon>Nesidiocoris</taxon>
    </lineage>
</organism>